<dbReference type="InterPro" id="IPR039646">
    <property type="entry name" value="ZNHIT2"/>
</dbReference>
<protein>
    <submittedName>
        <fullName evidence="2">Uncharacterized protein</fullName>
    </submittedName>
</protein>
<sequence length="249" mass="28178">MAVDDDRRQQVERMLSQDGGSCGFDDARYRYEGSGEESSSEDDPGDLSERLRGIDLTSESIDTEEVWKSLSTEEKREFHRLLATGKIYAFVPTWSPWWQSASQKLVASFPDDFIGGSESEQMSTDAQPLSKLLSIDPHPSVIFSLAETLLGFVFVSRYFNGDYLSDMHMDACDLLLRLVSCFQPPVVQKSDPNKTRIVKSIATRMLVFTDFSEVLASLQSRLAQNHLTCSHNLMLLLTDDLHCLLRRFC</sequence>
<name>A0ABR4QKF2_9CEST</name>
<feature type="region of interest" description="Disordered" evidence="1">
    <location>
        <begin position="1"/>
        <end position="54"/>
    </location>
</feature>
<dbReference type="PANTHER" id="PTHR15555">
    <property type="entry name" value="ZINC FINGER HIT DOMAIN CONTAINING PROTEIN 2 PROTEIN FON -RELATED"/>
    <property type="match status" value="1"/>
</dbReference>
<feature type="compositionally biased region" description="Acidic residues" evidence="1">
    <location>
        <begin position="34"/>
        <end position="46"/>
    </location>
</feature>
<accession>A0ABR4QKF2</accession>
<evidence type="ECO:0000256" key="1">
    <source>
        <dbReference type="SAM" id="MobiDB-lite"/>
    </source>
</evidence>
<evidence type="ECO:0000313" key="3">
    <source>
        <dbReference type="Proteomes" id="UP001651158"/>
    </source>
</evidence>
<comment type="caution">
    <text evidence="2">The sequence shown here is derived from an EMBL/GenBank/DDBJ whole genome shotgun (WGS) entry which is preliminary data.</text>
</comment>
<keyword evidence="3" id="KW-1185">Reference proteome</keyword>
<feature type="compositionally biased region" description="Basic and acidic residues" evidence="1">
    <location>
        <begin position="1"/>
        <end position="11"/>
    </location>
</feature>
<dbReference type="PANTHER" id="PTHR15555:SF0">
    <property type="entry name" value="ZINC FINGER HIT DOMAIN-CONTAINING PROTEIN 2"/>
    <property type="match status" value="1"/>
</dbReference>
<reference evidence="2 3" key="1">
    <citation type="journal article" date="2022" name="Front. Cell. Infect. Microbiol.">
        <title>The Genomes of Two Strains of Taenia crassiceps the Animal Model for the Study of Human Cysticercosis.</title>
        <authorList>
            <person name="Bobes R.J."/>
            <person name="Estrada K."/>
            <person name="Rios-Valencia D.G."/>
            <person name="Calderon-Gallegos A."/>
            <person name="de la Torre P."/>
            <person name="Carrero J.C."/>
            <person name="Sanchez-Flores A."/>
            <person name="Laclette J.P."/>
        </authorList>
    </citation>
    <scope>NUCLEOTIDE SEQUENCE [LARGE SCALE GENOMIC DNA]</scope>
    <source>
        <strain evidence="2">WFUcys</strain>
    </source>
</reference>
<organism evidence="2 3">
    <name type="scientific">Taenia crassiceps</name>
    <dbReference type="NCBI Taxonomy" id="6207"/>
    <lineage>
        <taxon>Eukaryota</taxon>
        <taxon>Metazoa</taxon>
        <taxon>Spiralia</taxon>
        <taxon>Lophotrochozoa</taxon>
        <taxon>Platyhelminthes</taxon>
        <taxon>Cestoda</taxon>
        <taxon>Eucestoda</taxon>
        <taxon>Cyclophyllidea</taxon>
        <taxon>Taeniidae</taxon>
        <taxon>Taenia</taxon>
    </lineage>
</organism>
<gene>
    <name evidence="2" type="ORF">TcWFU_010114</name>
</gene>
<evidence type="ECO:0000313" key="2">
    <source>
        <dbReference type="EMBL" id="KAL5109553.1"/>
    </source>
</evidence>
<dbReference type="Proteomes" id="UP001651158">
    <property type="component" value="Unassembled WGS sequence"/>
</dbReference>
<proteinExistence type="predicted"/>
<dbReference type="EMBL" id="JAKROA010000003">
    <property type="protein sequence ID" value="KAL5109553.1"/>
    <property type="molecule type" value="Genomic_DNA"/>
</dbReference>